<evidence type="ECO:0000256" key="7">
    <source>
        <dbReference type="ARBA" id="ARBA00022741"/>
    </source>
</evidence>
<dbReference type="InterPro" id="IPR015813">
    <property type="entry name" value="Pyrv/PenolPyrv_kinase-like_dom"/>
</dbReference>
<comment type="pathway">
    <text evidence="2 13">Carbohydrate degradation; glycolysis; pyruvate from D-glyceraldehyde 3-phosphate: step 5/5.</text>
</comment>
<dbReference type="SUPFAM" id="SSF50800">
    <property type="entry name" value="PK beta-barrel domain-like"/>
    <property type="match status" value="1"/>
</dbReference>
<keyword evidence="5 13" id="KW-0808">Transferase</keyword>
<dbReference type="EC" id="2.7.1.40" evidence="4 13"/>
<dbReference type="InterPro" id="IPR011037">
    <property type="entry name" value="Pyrv_Knase-like_insert_dom_sf"/>
</dbReference>
<keyword evidence="7" id="KW-0547">Nucleotide-binding</keyword>
<dbReference type="EMBL" id="BOMG01000126">
    <property type="protein sequence ID" value="GID61422.1"/>
    <property type="molecule type" value="Genomic_DNA"/>
</dbReference>
<keyword evidence="6" id="KW-0479">Metal-binding</keyword>
<dbReference type="InterPro" id="IPR015793">
    <property type="entry name" value="Pyrv_Knase_brl"/>
</dbReference>
<evidence type="ECO:0000313" key="16">
    <source>
        <dbReference type="Proteomes" id="UP000612282"/>
    </source>
</evidence>
<evidence type="ECO:0000256" key="9">
    <source>
        <dbReference type="ARBA" id="ARBA00022840"/>
    </source>
</evidence>
<dbReference type="Gene3D" id="2.40.33.10">
    <property type="entry name" value="PK beta-barrel domain-like"/>
    <property type="match status" value="1"/>
</dbReference>
<dbReference type="InterPro" id="IPR015806">
    <property type="entry name" value="Pyrv_Knase_insert_dom_sf"/>
</dbReference>
<name>A0ABQ3XSC8_9ACTN</name>
<dbReference type="RefSeq" id="WP_203809374.1">
    <property type="nucleotide sequence ID" value="NZ_BAAAQE010000104.1"/>
</dbReference>
<evidence type="ECO:0000256" key="12">
    <source>
        <dbReference type="ARBA" id="ARBA00023317"/>
    </source>
</evidence>
<proteinExistence type="inferred from homology"/>
<keyword evidence="16" id="KW-1185">Reference proteome</keyword>
<keyword evidence="11 13" id="KW-0324">Glycolysis</keyword>
<keyword evidence="8 13" id="KW-0418">Kinase</keyword>
<gene>
    <name evidence="15" type="ORF">Aco03nite_098260</name>
</gene>
<evidence type="ECO:0000256" key="5">
    <source>
        <dbReference type="ARBA" id="ARBA00022679"/>
    </source>
</evidence>
<evidence type="ECO:0000256" key="13">
    <source>
        <dbReference type="RuleBase" id="RU000504"/>
    </source>
</evidence>
<dbReference type="InterPro" id="IPR040442">
    <property type="entry name" value="Pyrv_kinase-like_dom_sf"/>
</dbReference>
<evidence type="ECO:0000256" key="8">
    <source>
        <dbReference type="ARBA" id="ARBA00022777"/>
    </source>
</evidence>
<comment type="catalytic activity">
    <reaction evidence="13">
        <text>pyruvate + ATP = phosphoenolpyruvate + ADP + H(+)</text>
        <dbReference type="Rhea" id="RHEA:18157"/>
        <dbReference type="ChEBI" id="CHEBI:15361"/>
        <dbReference type="ChEBI" id="CHEBI:15378"/>
        <dbReference type="ChEBI" id="CHEBI:30616"/>
        <dbReference type="ChEBI" id="CHEBI:58702"/>
        <dbReference type="ChEBI" id="CHEBI:456216"/>
        <dbReference type="EC" id="2.7.1.40"/>
    </reaction>
</comment>
<evidence type="ECO:0000256" key="10">
    <source>
        <dbReference type="ARBA" id="ARBA00022842"/>
    </source>
</evidence>
<dbReference type="InterPro" id="IPR001697">
    <property type="entry name" value="Pyr_Knase"/>
</dbReference>
<comment type="caution">
    <text evidence="15">The sequence shown here is derived from an EMBL/GenBank/DDBJ whole genome shotgun (WGS) entry which is preliminary data.</text>
</comment>
<protein>
    <recommendedName>
        <fullName evidence="4 13">Pyruvate kinase</fullName>
        <ecNumber evidence="4 13">2.7.1.40</ecNumber>
    </recommendedName>
</protein>
<dbReference type="Proteomes" id="UP000612282">
    <property type="component" value="Unassembled WGS sequence"/>
</dbReference>
<keyword evidence="10 13" id="KW-0460">Magnesium</keyword>
<evidence type="ECO:0000256" key="4">
    <source>
        <dbReference type="ARBA" id="ARBA00012142"/>
    </source>
</evidence>
<evidence type="ECO:0000256" key="2">
    <source>
        <dbReference type="ARBA" id="ARBA00004997"/>
    </source>
</evidence>
<comment type="cofactor">
    <cofactor evidence="1">
        <name>K(+)</name>
        <dbReference type="ChEBI" id="CHEBI:29103"/>
    </cofactor>
</comment>
<dbReference type="Pfam" id="PF00224">
    <property type="entry name" value="PK"/>
    <property type="match status" value="1"/>
</dbReference>
<dbReference type="PRINTS" id="PR01050">
    <property type="entry name" value="PYRUVTKNASE"/>
</dbReference>
<accession>A0ABQ3XSC8</accession>
<sequence>MTRVLATVKPGSSPADDEAKLTGLLDRGVTAIRVNLGRRDPAENLALLRRAGDRPTRPPVLFADLPGIKGRIGDVDPSPLPVRPGSVLEFGWPGPAGHRRIRLEMPEGVAPPAVGDVLVLDDGRVRMRVDGVDAVGLRCRVLQGEGIPRNTGVVVAAPGGPQGVLTIRDRRLASLVGAHVDYLCLSFTDSVEMAGPLPSRRGVIAKIETPRGVEALDAIAPACDGVMLARGDLAAFLDEDDMYRVATRMTAVARDSGTIVVFASNFFRGLLTSPYRLTDAEQRALDWVAKLRPDYLMLNETGFSPRWAEITEAAVSFCQGWD</sequence>
<evidence type="ECO:0000259" key="14">
    <source>
        <dbReference type="Pfam" id="PF00224"/>
    </source>
</evidence>
<dbReference type="SUPFAM" id="SSF51621">
    <property type="entry name" value="Phosphoenolpyruvate/pyruvate domain"/>
    <property type="match status" value="1"/>
</dbReference>
<evidence type="ECO:0000256" key="3">
    <source>
        <dbReference type="ARBA" id="ARBA00008663"/>
    </source>
</evidence>
<evidence type="ECO:0000256" key="6">
    <source>
        <dbReference type="ARBA" id="ARBA00022723"/>
    </source>
</evidence>
<comment type="similarity">
    <text evidence="3 13">Belongs to the pyruvate kinase family.</text>
</comment>
<keyword evidence="9" id="KW-0067">ATP-binding</keyword>
<keyword evidence="12" id="KW-0670">Pyruvate</keyword>
<evidence type="ECO:0000256" key="11">
    <source>
        <dbReference type="ARBA" id="ARBA00023152"/>
    </source>
</evidence>
<evidence type="ECO:0000313" key="15">
    <source>
        <dbReference type="EMBL" id="GID61422.1"/>
    </source>
</evidence>
<organism evidence="15 16">
    <name type="scientific">Actinoplanes couchii</name>
    <dbReference type="NCBI Taxonomy" id="403638"/>
    <lineage>
        <taxon>Bacteria</taxon>
        <taxon>Bacillati</taxon>
        <taxon>Actinomycetota</taxon>
        <taxon>Actinomycetes</taxon>
        <taxon>Micromonosporales</taxon>
        <taxon>Micromonosporaceae</taxon>
        <taxon>Actinoplanes</taxon>
    </lineage>
</organism>
<evidence type="ECO:0000256" key="1">
    <source>
        <dbReference type="ARBA" id="ARBA00001958"/>
    </source>
</evidence>
<reference evidence="15 16" key="1">
    <citation type="submission" date="2021-01" db="EMBL/GenBank/DDBJ databases">
        <title>Whole genome shotgun sequence of Actinoplanes couchii NBRC 106145.</title>
        <authorList>
            <person name="Komaki H."/>
            <person name="Tamura T."/>
        </authorList>
    </citation>
    <scope>NUCLEOTIDE SEQUENCE [LARGE SCALE GENOMIC DNA]</scope>
    <source>
        <strain evidence="15 16">NBRC 106145</strain>
    </source>
</reference>
<dbReference type="Gene3D" id="3.20.20.60">
    <property type="entry name" value="Phosphoenolpyruvate-binding domains"/>
    <property type="match status" value="1"/>
</dbReference>
<dbReference type="PANTHER" id="PTHR11817">
    <property type="entry name" value="PYRUVATE KINASE"/>
    <property type="match status" value="1"/>
</dbReference>
<feature type="domain" description="Pyruvate kinase barrel" evidence="14">
    <location>
        <begin position="2"/>
        <end position="281"/>
    </location>
</feature>